<reference evidence="2" key="1">
    <citation type="submission" date="2021-11" db="EMBL/GenBank/DDBJ databases">
        <authorList>
            <person name="Schell T."/>
        </authorList>
    </citation>
    <scope>NUCLEOTIDE SEQUENCE</scope>
    <source>
        <strain evidence="2">M5</strain>
    </source>
</reference>
<gene>
    <name evidence="2" type="ORF">DGAL_LOCUS3359</name>
</gene>
<dbReference type="OrthoDB" id="6377885at2759"/>
<keyword evidence="3" id="KW-1185">Reference proteome</keyword>
<feature type="chain" id="PRO_5035276909" evidence="1">
    <location>
        <begin position="23"/>
        <end position="102"/>
    </location>
</feature>
<dbReference type="EMBL" id="CAKKLH010000050">
    <property type="protein sequence ID" value="CAH0101060.1"/>
    <property type="molecule type" value="Genomic_DNA"/>
</dbReference>
<evidence type="ECO:0000313" key="2">
    <source>
        <dbReference type="EMBL" id="CAH0101060.1"/>
    </source>
</evidence>
<dbReference type="AlphaFoldDB" id="A0A8J2RE86"/>
<dbReference type="Proteomes" id="UP000789390">
    <property type="component" value="Unassembled WGS sequence"/>
</dbReference>
<organism evidence="2 3">
    <name type="scientific">Daphnia galeata</name>
    <dbReference type="NCBI Taxonomy" id="27404"/>
    <lineage>
        <taxon>Eukaryota</taxon>
        <taxon>Metazoa</taxon>
        <taxon>Ecdysozoa</taxon>
        <taxon>Arthropoda</taxon>
        <taxon>Crustacea</taxon>
        <taxon>Branchiopoda</taxon>
        <taxon>Diplostraca</taxon>
        <taxon>Cladocera</taxon>
        <taxon>Anomopoda</taxon>
        <taxon>Daphniidae</taxon>
        <taxon>Daphnia</taxon>
    </lineage>
</organism>
<accession>A0A8J2RE86</accession>
<sequence>MKRVLLLALSLVSLALMTPVCAEEKMNKISAEDFAAGMEGLNVDETKHRPIFILPRPFPVYGGYGGYGYGGGYGGYGYGGGYGGYGGGYGGYGYGHHGPFYG</sequence>
<name>A0A8J2RE86_9CRUS</name>
<keyword evidence="1" id="KW-0732">Signal</keyword>
<protein>
    <submittedName>
        <fullName evidence="2">Uncharacterized protein</fullName>
    </submittedName>
</protein>
<feature type="signal peptide" evidence="1">
    <location>
        <begin position="1"/>
        <end position="22"/>
    </location>
</feature>
<evidence type="ECO:0000256" key="1">
    <source>
        <dbReference type="SAM" id="SignalP"/>
    </source>
</evidence>
<dbReference type="Pfam" id="PF07172">
    <property type="entry name" value="GRP"/>
    <property type="match status" value="1"/>
</dbReference>
<proteinExistence type="predicted"/>
<comment type="caution">
    <text evidence="2">The sequence shown here is derived from an EMBL/GenBank/DDBJ whole genome shotgun (WGS) entry which is preliminary data.</text>
</comment>
<dbReference type="InterPro" id="IPR010800">
    <property type="entry name" value="GRP"/>
</dbReference>
<evidence type="ECO:0000313" key="3">
    <source>
        <dbReference type="Proteomes" id="UP000789390"/>
    </source>
</evidence>